<dbReference type="Proteomes" id="UP001556709">
    <property type="component" value="Unassembled WGS sequence"/>
</dbReference>
<evidence type="ECO:0000256" key="5">
    <source>
        <dbReference type="ARBA" id="ARBA00023288"/>
    </source>
</evidence>
<feature type="region of interest" description="Disordered" evidence="7">
    <location>
        <begin position="261"/>
        <end position="284"/>
    </location>
</feature>
<feature type="signal peptide" evidence="8">
    <location>
        <begin position="1"/>
        <end position="20"/>
    </location>
</feature>
<protein>
    <recommendedName>
        <fullName evidence="6">Outer membrane protein assembly factor BamD</fullName>
    </recommendedName>
</protein>
<keyword evidence="2 6" id="KW-0472">Membrane</keyword>
<evidence type="ECO:0000259" key="9">
    <source>
        <dbReference type="Pfam" id="PF13525"/>
    </source>
</evidence>
<keyword evidence="5 6" id="KW-0449">Lipoprotein</keyword>
<evidence type="ECO:0000256" key="4">
    <source>
        <dbReference type="ARBA" id="ARBA00023237"/>
    </source>
</evidence>
<evidence type="ECO:0000313" key="11">
    <source>
        <dbReference type="Proteomes" id="UP001556709"/>
    </source>
</evidence>
<gene>
    <name evidence="6" type="primary">bamD</name>
    <name evidence="10" type="ORF">V6X73_07925</name>
</gene>
<dbReference type="Pfam" id="PF13525">
    <property type="entry name" value="YfiO"/>
    <property type="match status" value="1"/>
</dbReference>
<evidence type="ECO:0000256" key="1">
    <source>
        <dbReference type="ARBA" id="ARBA00022729"/>
    </source>
</evidence>
<feature type="chain" id="PRO_5046711395" description="Outer membrane protein assembly factor BamD" evidence="8">
    <location>
        <begin position="21"/>
        <end position="284"/>
    </location>
</feature>
<dbReference type="HAMAP" id="MF_00922">
    <property type="entry name" value="OM_assembly_BamD"/>
    <property type="match status" value="1"/>
</dbReference>
<organism evidence="10 11">
    <name type="scientific">Spiribacter pallidus</name>
    <dbReference type="NCBI Taxonomy" id="1987936"/>
    <lineage>
        <taxon>Bacteria</taxon>
        <taxon>Pseudomonadati</taxon>
        <taxon>Pseudomonadota</taxon>
        <taxon>Gammaproteobacteria</taxon>
        <taxon>Chromatiales</taxon>
        <taxon>Ectothiorhodospiraceae</taxon>
        <taxon>Spiribacter</taxon>
    </lineage>
</organism>
<keyword evidence="3 6" id="KW-0564">Palmitate</keyword>
<accession>A0ABV3TFK9</accession>
<dbReference type="NCBIfam" id="TIGR03302">
    <property type="entry name" value="OM_YfiO"/>
    <property type="match status" value="1"/>
</dbReference>
<dbReference type="InterPro" id="IPR017689">
    <property type="entry name" value="BamD"/>
</dbReference>
<feature type="domain" description="Outer membrane lipoprotein BamD-like" evidence="9">
    <location>
        <begin position="30"/>
        <end position="232"/>
    </location>
</feature>
<dbReference type="CDD" id="cd15830">
    <property type="entry name" value="BamD"/>
    <property type="match status" value="1"/>
</dbReference>
<comment type="subcellular location">
    <subcellularLocation>
        <location evidence="6">Cell outer membrane</location>
        <topology evidence="6">Lipid-anchor</topology>
    </subcellularLocation>
</comment>
<dbReference type="RefSeq" id="WP_367959347.1">
    <property type="nucleotide sequence ID" value="NZ_JBAKFK010000004.1"/>
</dbReference>
<evidence type="ECO:0000256" key="8">
    <source>
        <dbReference type="SAM" id="SignalP"/>
    </source>
</evidence>
<dbReference type="EMBL" id="JBAKFM010000004">
    <property type="protein sequence ID" value="MEX0469651.1"/>
    <property type="molecule type" value="Genomic_DNA"/>
</dbReference>
<evidence type="ECO:0000256" key="2">
    <source>
        <dbReference type="ARBA" id="ARBA00023136"/>
    </source>
</evidence>
<proteinExistence type="inferred from homology"/>
<dbReference type="PANTHER" id="PTHR37423:SF1">
    <property type="entry name" value="OUTER MEMBRANE PROTEIN ASSEMBLY FACTOR BAMD"/>
    <property type="match status" value="1"/>
</dbReference>
<keyword evidence="1 6" id="KW-0732">Signal</keyword>
<evidence type="ECO:0000256" key="7">
    <source>
        <dbReference type="SAM" id="MobiDB-lite"/>
    </source>
</evidence>
<comment type="subunit">
    <text evidence="6">Part of the Bam complex.</text>
</comment>
<evidence type="ECO:0000256" key="3">
    <source>
        <dbReference type="ARBA" id="ARBA00023139"/>
    </source>
</evidence>
<comment type="caution">
    <text evidence="10">The sequence shown here is derived from an EMBL/GenBank/DDBJ whole genome shotgun (WGS) entry which is preliminary data.</text>
</comment>
<evidence type="ECO:0000313" key="10">
    <source>
        <dbReference type="EMBL" id="MEX0469651.1"/>
    </source>
</evidence>
<dbReference type="PROSITE" id="PS51257">
    <property type="entry name" value="PROKAR_LIPOPROTEIN"/>
    <property type="match status" value="1"/>
</dbReference>
<dbReference type="PANTHER" id="PTHR37423">
    <property type="entry name" value="SOLUBLE LYTIC MUREIN TRANSGLYCOSYLASE-RELATED"/>
    <property type="match status" value="1"/>
</dbReference>
<dbReference type="InterPro" id="IPR011990">
    <property type="entry name" value="TPR-like_helical_dom_sf"/>
</dbReference>
<comment type="similarity">
    <text evidence="6">Belongs to the BamD family.</text>
</comment>
<keyword evidence="4 6" id="KW-0998">Cell outer membrane</keyword>
<dbReference type="SUPFAM" id="SSF48452">
    <property type="entry name" value="TPR-like"/>
    <property type="match status" value="1"/>
</dbReference>
<keyword evidence="11" id="KW-1185">Reference proteome</keyword>
<name>A0ABV3TFK9_9GAMM</name>
<evidence type="ECO:0000256" key="6">
    <source>
        <dbReference type="HAMAP-Rule" id="MF_00922"/>
    </source>
</evidence>
<sequence>MKRFLLILLSIGLLAGCASNNDEPNELRNAEAAAIYENAKRAMDRGDWQTATQELESLQAQYPFGIHATQAQLDIIYVYYRSGDVASTVAAAERFRRINPRHRAVPYTWYMQGLALEEKNEDMLKRWVGVDGTLRDPVPRRQAFDAYTTVVEQFPESDYAEDARTRLDGLFADGARYQLSVAEFYADRRAWVAAARRAITVIDEFPGTPSVAPALALLERAYREIGLEDLAEGVVAARARGVGETDPAATPVAPSLYENETDVVPPAPQGGGNAPTGAGDIMDM</sequence>
<comment type="function">
    <text evidence="6">Part of the outer membrane protein assembly complex, which is involved in assembly and insertion of beta-barrel proteins into the outer membrane.</text>
</comment>
<reference evidence="10 11" key="1">
    <citation type="submission" date="2024-02" db="EMBL/GenBank/DDBJ databases">
        <title>New especies of Spiribacter isolated from saline water.</title>
        <authorList>
            <person name="Leon M.J."/>
            <person name="De La Haba R."/>
            <person name="Sanchez-Porro C."/>
            <person name="Ventosa A."/>
        </authorList>
    </citation>
    <scope>NUCLEOTIDE SEQUENCE [LARGE SCALE GENOMIC DNA]</scope>
    <source>
        <strain evidence="11">ag22IC6-390</strain>
    </source>
</reference>
<dbReference type="InterPro" id="IPR039565">
    <property type="entry name" value="BamD-like"/>
</dbReference>
<dbReference type="Gene3D" id="1.25.40.10">
    <property type="entry name" value="Tetratricopeptide repeat domain"/>
    <property type="match status" value="1"/>
</dbReference>